<dbReference type="EMBL" id="CAJFDH010000004">
    <property type="protein sequence ID" value="CAD5219890.1"/>
    <property type="molecule type" value="Genomic_DNA"/>
</dbReference>
<reference evidence="3" key="1">
    <citation type="submission" date="2020-09" db="EMBL/GenBank/DDBJ databases">
        <authorList>
            <person name="Kikuchi T."/>
        </authorList>
    </citation>
    <scope>NUCLEOTIDE SEQUENCE</scope>
    <source>
        <strain evidence="3">SH1</strain>
    </source>
</reference>
<dbReference type="Proteomes" id="UP000614601">
    <property type="component" value="Unassembled WGS sequence"/>
</dbReference>
<dbReference type="Pfam" id="PF10545">
    <property type="entry name" value="MADF_DNA_bdg"/>
    <property type="match status" value="1"/>
</dbReference>
<proteinExistence type="predicted"/>
<organism evidence="3 4">
    <name type="scientific">Bursaphelenchus okinawaensis</name>
    <dbReference type="NCBI Taxonomy" id="465554"/>
    <lineage>
        <taxon>Eukaryota</taxon>
        <taxon>Metazoa</taxon>
        <taxon>Ecdysozoa</taxon>
        <taxon>Nematoda</taxon>
        <taxon>Chromadorea</taxon>
        <taxon>Rhabditida</taxon>
        <taxon>Tylenchina</taxon>
        <taxon>Tylenchomorpha</taxon>
        <taxon>Aphelenchoidea</taxon>
        <taxon>Aphelenchoididae</taxon>
        <taxon>Bursaphelenchus</taxon>
    </lineage>
</organism>
<keyword evidence="4" id="KW-1185">Reference proteome</keyword>
<dbReference type="PANTHER" id="PTHR12243">
    <property type="entry name" value="MADF DOMAIN TRANSCRIPTION FACTOR"/>
    <property type="match status" value="1"/>
</dbReference>
<evidence type="ECO:0000256" key="1">
    <source>
        <dbReference type="SAM" id="MobiDB-lite"/>
    </source>
</evidence>
<evidence type="ECO:0000259" key="2">
    <source>
        <dbReference type="PROSITE" id="PS51029"/>
    </source>
</evidence>
<name>A0A811KVP2_9BILA</name>
<dbReference type="OrthoDB" id="5831058at2759"/>
<accession>A0A811KVP2</accession>
<dbReference type="InterPro" id="IPR006578">
    <property type="entry name" value="MADF-dom"/>
</dbReference>
<sequence length="347" mass="39732">MLTKTWTDKEREILIDEVRKRPELYNNSHIEFKNKERRAQAFDDIAHLVAQVSTNPEQTVDGRTVAAQWKILKDSFNRTRKAAANSKNYSVPVWRFYRHMEFLIPYTTRYDQFEGSPQNVPPGNSLPNTSSTHYSDTSGDLDDDDVDDIRSKISNTTEDNFGLQSPEQKVVLSNSQDNSLEGDRHLDVHTPNDAHDVHGSHFLSASTSFHYKDRFHHDPDDFSLSSVPTTHVSNHILLSTVDQPRKRPFNSTDLCIPTSALVSHGSGSSTNSSSASMPFTTTGNLEDYVVDVVKRRVFDSREDDFDLFGKLVASAVREVAHFDHKMFLEMRREINEVVYKFEKKRFE</sequence>
<dbReference type="Proteomes" id="UP000783686">
    <property type="component" value="Unassembled WGS sequence"/>
</dbReference>
<dbReference type="SMART" id="SM00595">
    <property type="entry name" value="MADF"/>
    <property type="match status" value="1"/>
</dbReference>
<dbReference type="InterPro" id="IPR039353">
    <property type="entry name" value="TF_Adf1"/>
</dbReference>
<dbReference type="EMBL" id="CAJFCW020000004">
    <property type="protein sequence ID" value="CAG9113007.1"/>
    <property type="molecule type" value="Genomic_DNA"/>
</dbReference>
<dbReference type="PANTHER" id="PTHR12243:SF67">
    <property type="entry name" value="COREPRESSOR OF PANGOLIN, ISOFORM A-RELATED"/>
    <property type="match status" value="1"/>
</dbReference>
<feature type="compositionally biased region" description="Polar residues" evidence="1">
    <location>
        <begin position="152"/>
        <end position="179"/>
    </location>
</feature>
<evidence type="ECO:0000313" key="3">
    <source>
        <dbReference type="EMBL" id="CAD5219890.1"/>
    </source>
</evidence>
<evidence type="ECO:0000313" key="4">
    <source>
        <dbReference type="Proteomes" id="UP000614601"/>
    </source>
</evidence>
<protein>
    <recommendedName>
        <fullName evidence="2">MADF domain-containing protein</fullName>
    </recommendedName>
</protein>
<dbReference type="AlphaFoldDB" id="A0A811KVP2"/>
<comment type="caution">
    <text evidence="3">The sequence shown here is derived from an EMBL/GenBank/DDBJ whole genome shotgun (WGS) entry which is preliminary data.</text>
</comment>
<feature type="domain" description="MADF" evidence="2">
    <location>
        <begin position="13"/>
        <end position="108"/>
    </location>
</feature>
<dbReference type="PROSITE" id="PS51029">
    <property type="entry name" value="MADF"/>
    <property type="match status" value="1"/>
</dbReference>
<gene>
    <name evidence="3" type="ORF">BOKJ2_LOCUS8670</name>
</gene>
<feature type="region of interest" description="Disordered" evidence="1">
    <location>
        <begin position="114"/>
        <end position="183"/>
    </location>
</feature>
<feature type="compositionally biased region" description="Polar residues" evidence="1">
    <location>
        <begin position="115"/>
        <end position="135"/>
    </location>
</feature>